<comment type="caution">
    <text evidence="2">The sequence shown here is derived from an EMBL/GenBank/DDBJ whole genome shotgun (WGS) entry which is preliminary data.</text>
</comment>
<dbReference type="InParanoid" id="A0A286ULF2"/>
<protein>
    <submittedName>
        <fullName evidence="2">Uncharacterized protein</fullName>
    </submittedName>
</protein>
<evidence type="ECO:0000313" key="3">
    <source>
        <dbReference type="Proteomes" id="UP000217199"/>
    </source>
</evidence>
<dbReference type="EMBL" id="NBII01000003">
    <property type="protein sequence ID" value="PAV20324.1"/>
    <property type="molecule type" value="Genomic_DNA"/>
</dbReference>
<organism evidence="2 3">
    <name type="scientific">Pyrrhoderma noxium</name>
    <dbReference type="NCBI Taxonomy" id="2282107"/>
    <lineage>
        <taxon>Eukaryota</taxon>
        <taxon>Fungi</taxon>
        <taxon>Dikarya</taxon>
        <taxon>Basidiomycota</taxon>
        <taxon>Agaricomycotina</taxon>
        <taxon>Agaricomycetes</taxon>
        <taxon>Hymenochaetales</taxon>
        <taxon>Hymenochaetaceae</taxon>
        <taxon>Pyrrhoderma</taxon>
    </lineage>
</organism>
<reference evidence="2 3" key="1">
    <citation type="journal article" date="2017" name="Mol. Ecol.">
        <title>Comparative and population genomic landscape of Phellinus noxius: A hypervariable fungus causing root rot in trees.</title>
        <authorList>
            <person name="Chung C.L."/>
            <person name="Lee T.J."/>
            <person name="Akiba M."/>
            <person name="Lee H.H."/>
            <person name="Kuo T.H."/>
            <person name="Liu D."/>
            <person name="Ke H.M."/>
            <person name="Yokoi T."/>
            <person name="Roa M.B."/>
            <person name="Lu M.J."/>
            <person name="Chang Y.Y."/>
            <person name="Ann P.J."/>
            <person name="Tsai J.N."/>
            <person name="Chen C.Y."/>
            <person name="Tzean S.S."/>
            <person name="Ota Y."/>
            <person name="Hattori T."/>
            <person name="Sahashi N."/>
            <person name="Liou R.F."/>
            <person name="Kikuchi T."/>
            <person name="Tsai I.J."/>
        </authorList>
    </citation>
    <scope>NUCLEOTIDE SEQUENCE [LARGE SCALE GENOMIC DNA]</scope>
    <source>
        <strain evidence="2 3">FFPRI411160</strain>
    </source>
</reference>
<feature type="region of interest" description="Disordered" evidence="1">
    <location>
        <begin position="1"/>
        <end position="134"/>
    </location>
</feature>
<keyword evidence="3" id="KW-1185">Reference proteome</keyword>
<accession>A0A286ULF2</accession>
<sequence>MNTQENNTLYPYGDYNNFDLWSSREPSAPSHSGNTHTSHSRSPILSSPTRPSSRTPSARSPHSTPQPQLVKRKRKSLTPQPPSHSPSKRAASVAQTPQRSPTPKLQNASTAIGSPHEPKAATNKGRQVKPLYGQGIPDLQSLTIDLSPTSDDSSTGIRLEKPAVIYGPRPKLVVDGMSRRDAQIAVNEKKATLEEYFAEDKRRGRRDMIQDALSKLDSVLSQLQEIDRRRNESFKGDVPSRGTDTTYRDIRDKWVGLYKTYSRLVGELNRMDPTRTFNEASKVIESELSDLRKYIKEQKAKNKANPP</sequence>
<feature type="compositionally biased region" description="Low complexity" evidence="1">
    <location>
        <begin position="40"/>
        <end position="65"/>
    </location>
</feature>
<name>A0A286ULF2_9AGAM</name>
<feature type="compositionally biased region" description="Polar residues" evidence="1">
    <location>
        <begin position="93"/>
        <end position="112"/>
    </location>
</feature>
<gene>
    <name evidence="2" type="ORF">PNOK_0295100</name>
</gene>
<dbReference type="Proteomes" id="UP000217199">
    <property type="component" value="Unassembled WGS sequence"/>
</dbReference>
<evidence type="ECO:0000256" key="1">
    <source>
        <dbReference type="SAM" id="MobiDB-lite"/>
    </source>
</evidence>
<proteinExistence type="predicted"/>
<evidence type="ECO:0000313" key="2">
    <source>
        <dbReference type="EMBL" id="PAV20324.1"/>
    </source>
</evidence>
<dbReference type="AlphaFoldDB" id="A0A286ULF2"/>